<keyword evidence="2" id="KW-1185">Reference proteome</keyword>
<reference evidence="1 2" key="1">
    <citation type="submission" date="2024-01" db="EMBL/GenBank/DDBJ databases">
        <title>The genomes of 5 underutilized Papilionoideae crops provide insights into root nodulation and disease resistanc.</title>
        <authorList>
            <person name="Jiang F."/>
        </authorList>
    </citation>
    <scope>NUCLEOTIDE SEQUENCE [LARGE SCALE GENOMIC DNA]</scope>
    <source>
        <strain evidence="1">JINMINGXINNONG_FW02</strain>
        <tissue evidence="1">Leaves</tissue>
    </source>
</reference>
<dbReference type="EMBL" id="JAYMYR010000009">
    <property type="protein sequence ID" value="KAK7342824.1"/>
    <property type="molecule type" value="Genomic_DNA"/>
</dbReference>
<dbReference type="Proteomes" id="UP001374584">
    <property type="component" value="Unassembled WGS sequence"/>
</dbReference>
<gene>
    <name evidence="1" type="ORF">VNO80_25780</name>
</gene>
<evidence type="ECO:0000313" key="2">
    <source>
        <dbReference type="Proteomes" id="UP001374584"/>
    </source>
</evidence>
<accession>A0AAN9LVE5</accession>
<sequence length="125" mass="13413">MAVADRSTGAQELSCALIAFSISCLDSSATSLSLYCSARDSSRRACIISITCCKVKASPPSRGRGGACRVLMPLGEIGWHKYKYRATGSGYSKRVIAYVGRIPKPYVLTRGRAHDPYFANGVRGS</sequence>
<evidence type="ECO:0000313" key="1">
    <source>
        <dbReference type="EMBL" id="KAK7342824.1"/>
    </source>
</evidence>
<organism evidence="1 2">
    <name type="scientific">Phaseolus coccineus</name>
    <name type="common">Scarlet runner bean</name>
    <name type="synonym">Phaseolus multiflorus</name>
    <dbReference type="NCBI Taxonomy" id="3886"/>
    <lineage>
        <taxon>Eukaryota</taxon>
        <taxon>Viridiplantae</taxon>
        <taxon>Streptophyta</taxon>
        <taxon>Embryophyta</taxon>
        <taxon>Tracheophyta</taxon>
        <taxon>Spermatophyta</taxon>
        <taxon>Magnoliopsida</taxon>
        <taxon>eudicotyledons</taxon>
        <taxon>Gunneridae</taxon>
        <taxon>Pentapetalae</taxon>
        <taxon>rosids</taxon>
        <taxon>fabids</taxon>
        <taxon>Fabales</taxon>
        <taxon>Fabaceae</taxon>
        <taxon>Papilionoideae</taxon>
        <taxon>50 kb inversion clade</taxon>
        <taxon>NPAAA clade</taxon>
        <taxon>indigoferoid/millettioid clade</taxon>
        <taxon>Phaseoleae</taxon>
        <taxon>Phaseolus</taxon>
    </lineage>
</organism>
<comment type="caution">
    <text evidence="1">The sequence shown here is derived from an EMBL/GenBank/DDBJ whole genome shotgun (WGS) entry which is preliminary data.</text>
</comment>
<name>A0AAN9LVE5_PHACN</name>
<proteinExistence type="predicted"/>
<dbReference type="PROSITE" id="PS51257">
    <property type="entry name" value="PROKAR_LIPOPROTEIN"/>
    <property type="match status" value="1"/>
</dbReference>
<dbReference type="AlphaFoldDB" id="A0AAN9LVE5"/>
<protein>
    <submittedName>
        <fullName evidence="1">Uncharacterized protein</fullName>
    </submittedName>
</protein>